<feature type="compositionally biased region" description="Basic and acidic residues" evidence="1">
    <location>
        <begin position="316"/>
        <end position="346"/>
    </location>
</feature>
<dbReference type="SUPFAM" id="SSF53474">
    <property type="entry name" value="alpha/beta-Hydrolases"/>
    <property type="match status" value="1"/>
</dbReference>
<reference evidence="3 4" key="1">
    <citation type="submission" date="2019-04" db="EMBL/GenBank/DDBJ databases">
        <title>Taxonomy of novel Haliea sp. from mangrove soil of West Coast of India.</title>
        <authorList>
            <person name="Verma A."/>
            <person name="Kumar P."/>
            <person name="Krishnamurthi S."/>
        </authorList>
    </citation>
    <scope>NUCLEOTIDE SEQUENCE [LARGE SCALE GENOMIC DNA]</scope>
    <source>
        <strain evidence="3 4">SAOS-164</strain>
    </source>
</reference>
<evidence type="ECO:0000256" key="2">
    <source>
        <dbReference type="SAM" id="SignalP"/>
    </source>
</evidence>
<gene>
    <name evidence="3" type="ORF">E4634_00610</name>
</gene>
<dbReference type="Proteomes" id="UP000298050">
    <property type="component" value="Unassembled WGS sequence"/>
</dbReference>
<evidence type="ECO:0000256" key="1">
    <source>
        <dbReference type="SAM" id="MobiDB-lite"/>
    </source>
</evidence>
<name>A0A4Z0M9M2_9GAMM</name>
<organism evidence="3 4">
    <name type="scientific">Mangrovimicrobium sediminis</name>
    <dbReference type="NCBI Taxonomy" id="2562682"/>
    <lineage>
        <taxon>Bacteria</taxon>
        <taxon>Pseudomonadati</taxon>
        <taxon>Pseudomonadota</taxon>
        <taxon>Gammaproteobacteria</taxon>
        <taxon>Cellvibrionales</taxon>
        <taxon>Halieaceae</taxon>
        <taxon>Mangrovimicrobium</taxon>
    </lineage>
</organism>
<dbReference type="InterPro" id="IPR029058">
    <property type="entry name" value="AB_hydrolase_fold"/>
</dbReference>
<comment type="caution">
    <text evidence="3">The sequence shown here is derived from an EMBL/GenBank/DDBJ whole genome shotgun (WGS) entry which is preliminary data.</text>
</comment>
<sequence length="356" mass="40033">MTRLKLVFSIFVVATLSGCASSVDAALFKDAEKLSSQCSNRLDAPRSGYGAFGDTKYDVKSLRNAHWRRKDIQVFLPAGKQAKAPVIFFSHAFGAYDWKDTYPDLMRNLASRGNIVVFVPYRAFGASNEKRYETLWDGFTRAVDEYGSRMDLSRVAFVGHSYGGGATPYMAYKGLVEKGWGSAGSYIFIMAPWYSFDITQKMLSSYPRDTHLVMQVYDEDDVNDHRMAIDLYNSIELPASNKTFLEVRSQSRNGCAITASHDTPARNPSLFLKAYGVFRPLDAMNDAVFHGNKSALDIVYGNGNSGQIEMGDWDDKQPFAPMLRKESPRADVPQDKFRFSWDDRRQNPRVGVGEPE</sequence>
<feature type="signal peptide" evidence="2">
    <location>
        <begin position="1"/>
        <end position="25"/>
    </location>
</feature>
<dbReference type="EMBL" id="SRLE01000001">
    <property type="protein sequence ID" value="TGD76086.1"/>
    <property type="molecule type" value="Genomic_DNA"/>
</dbReference>
<evidence type="ECO:0000313" key="4">
    <source>
        <dbReference type="Proteomes" id="UP000298050"/>
    </source>
</evidence>
<dbReference type="Gene3D" id="3.40.50.1820">
    <property type="entry name" value="alpha/beta hydrolase"/>
    <property type="match status" value="1"/>
</dbReference>
<accession>A0A4Z0M9M2</accession>
<feature type="chain" id="PRO_5021424296" description="Alpha/beta hydrolase" evidence="2">
    <location>
        <begin position="26"/>
        <end position="356"/>
    </location>
</feature>
<dbReference type="RefSeq" id="WP_135440663.1">
    <property type="nucleotide sequence ID" value="NZ_SRLE01000001.1"/>
</dbReference>
<dbReference type="OrthoDB" id="9809549at2"/>
<keyword evidence="2" id="KW-0732">Signal</keyword>
<protein>
    <recommendedName>
        <fullName evidence="5">Alpha/beta hydrolase</fullName>
    </recommendedName>
</protein>
<evidence type="ECO:0008006" key="5">
    <source>
        <dbReference type="Google" id="ProtNLM"/>
    </source>
</evidence>
<proteinExistence type="predicted"/>
<dbReference type="AlphaFoldDB" id="A0A4Z0M9M2"/>
<feature type="region of interest" description="Disordered" evidence="1">
    <location>
        <begin position="316"/>
        <end position="356"/>
    </location>
</feature>
<keyword evidence="4" id="KW-1185">Reference proteome</keyword>
<evidence type="ECO:0000313" key="3">
    <source>
        <dbReference type="EMBL" id="TGD76086.1"/>
    </source>
</evidence>
<dbReference type="PROSITE" id="PS51257">
    <property type="entry name" value="PROKAR_LIPOPROTEIN"/>
    <property type="match status" value="1"/>
</dbReference>